<dbReference type="Pfam" id="PF03412">
    <property type="entry name" value="Peptidase_C39"/>
    <property type="match status" value="1"/>
</dbReference>
<name>A0A1X9SV94_9BACT</name>
<dbReference type="GO" id="GO:0008233">
    <property type="term" value="F:peptidase activity"/>
    <property type="evidence" value="ECO:0007669"/>
    <property type="project" value="InterPro"/>
</dbReference>
<evidence type="ECO:0000313" key="3">
    <source>
        <dbReference type="Proteomes" id="UP000194260"/>
    </source>
</evidence>
<dbReference type="GO" id="GO:0016020">
    <property type="term" value="C:membrane"/>
    <property type="evidence" value="ECO:0007669"/>
    <property type="project" value="InterPro"/>
</dbReference>
<protein>
    <submittedName>
        <fullName evidence="2">Peptidase, C39 family</fullName>
    </submittedName>
</protein>
<gene>
    <name evidence="2" type="ORF">CSUIS_0357</name>
</gene>
<reference evidence="3" key="1">
    <citation type="journal article" date="2017" name="Genome Biol. Evol.">
        <title>Comparative Genomic Analysis Identifies a Campylobacter Clade Deficient in Selenium Metabolism.</title>
        <authorList>
            <person name="Miller W.G."/>
            <person name="Yee E."/>
            <person name="Lopes B.S."/>
            <person name="Chapman M.H."/>
            <person name="Huynh S."/>
            <person name="Bono J.L."/>
            <person name="Parker C.T."/>
            <person name="Strachan N.J.C."/>
            <person name="Forbes K.J."/>
        </authorList>
    </citation>
    <scope>NUCLEOTIDE SEQUENCE [LARGE SCALE GENOMIC DNA]</scope>
    <source>
        <strain evidence="3">RM6137</strain>
    </source>
</reference>
<dbReference type="GO" id="GO:0005524">
    <property type="term" value="F:ATP binding"/>
    <property type="evidence" value="ECO:0007669"/>
    <property type="project" value="InterPro"/>
</dbReference>
<evidence type="ECO:0000313" key="2">
    <source>
        <dbReference type="EMBL" id="ARR00198.1"/>
    </source>
</evidence>
<dbReference type="Proteomes" id="UP000194260">
    <property type="component" value="Chromosome"/>
</dbReference>
<dbReference type="EMBL" id="CP018789">
    <property type="protein sequence ID" value="ARR00198.1"/>
    <property type="molecule type" value="Genomic_DNA"/>
</dbReference>
<dbReference type="PROSITE" id="PS50990">
    <property type="entry name" value="PEPTIDASE_C39"/>
    <property type="match status" value="1"/>
</dbReference>
<dbReference type="GO" id="GO:0006508">
    <property type="term" value="P:proteolysis"/>
    <property type="evidence" value="ECO:0007669"/>
    <property type="project" value="InterPro"/>
</dbReference>
<feature type="domain" description="Peptidase C39" evidence="1">
    <location>
        <begin position="35"/>
        <end position="163"/>
    </location>
</feature>
<proteinExistence type="predicted"/>
<dbReference type="AlphaFoldDB" id="A0A1X9SV94"/>
<dbReference type="Gene3D" id="3.90.70.10">
    <property type="entry name" value="Cysteine proteinases"/>
    <property type="match status" value="1"/>
</dbReference>
<evidence type="ECO:0000259" key="1">
    <source>
        <dbReference type="PROSITE" id="PS50990"/>
    </source>
</evidence>
<sequence>MAKILILLLLLIQQLNSQFIVSSYYEIRNKNVVRQNYEESCGAASIATILNLIDVKRYSENDILQKLKQNNIVNTNMISFMDIQRTLKILGYRSVGYQINRGIFNHFKIPIIVKIENDPRYPHFVVAMNYDGDYIKVFDPNFGEYISSKEQFYKLWDKSNNGGYALIVEPKIQFIFNQIDIKLNGKLIDN</sequence>
<dbReference type="KEGG" id="camy:CSUIS_0357"/>
<dbReference type="STRING" id="1660073.CSUIS_0357"/>
<dbReference type="RefSeq" id="WP_086296869.1">
    <property type="nucleotide sequence ID" value="NZ_CP018789.1"/>
</dbReference>
<accession>A0A1X9SV94</accession>
<organism evidence="2 3">
    <name type="scientific">Campylobacter porcelli</name>
    <dbReference type="NCBI Taxonomy" id="1660073"/>
    <lineage>
        <taxon>Bacteria</taxon>
        <taxon>Pseudomonadati</taxon>
        <taxon>Campylobacterota</taxon>
        <taxon>Epsilonproteobacteria</taxon>
        <taxon>Campylobacterales</taxon>
        <taxon>Campylobacteraceae</taxon>
        <taxon>Campylobacter</taxon>
    </lineage>
</organism>
<dbReference type="InterPro" id="IPR005074">
    <property type="entry name" value="Peptidase_C39"/>
</dbReference>